<dbReference type="OrthoDB" id="1743486at2759"/>
<name>A0A9J6B1R2_SOLCO</name>
<proteinExistence type="predicted"/>
<organism evidence="1 2">
    <name type="scientific">Solanum commersonii</name>
    <name type="common">Commerson's wild potato</name>
    <name type="synonym">Commerson's nightshade</name>
    <dbReference type="NCBI Taxonomy" id="4109"/>
    <lineage>
        <taxon>Eukaryota</taxon>
        <taxon>Viridiplantae</taxon>
        <taxon>Streptophyta</taxon>
        <taxon>Embryophyta</taxon>
        <taxon>Tracheophyta</taxon>
        <taxon>Spermatophyta</taxon>
        <taxon>Magnoliopsida</taxon>
        <taxon>eudicotyledons</taxon>
        <taxon>Gunneridae</taxon>
        <taxon>Pentapetalae</taxon>
        <taxon>asterids</taxon>
        <taxon>lamiids</taxon>
        <taxon>Solanales</taxon>
        <taxon>Solanaceae</taxon>
        <taxon>Solanoideae</taxon>
        <taxon>Solaneae</taxon>
        <taxon>Solanum</taxon>
    </lineage>
</organism>
<sequence>MNFTYWDYIHAFDKVVIYNNERHKHTWFIKVCAKIFAKPIPNWFINWWSYHSPTTKILPDPFLKLYNEWVKISPNLNELYHTDHMCYIERIEQIYFFIEFSIPWIHKWTSEVGFTDEQIPCLYRTFYNNFLDKLMKRDPKTKSLYGHELLDLIKQRIQEYCLVPQKGIIQDSTVRHIARKISIQDGNKEEMINNYLDEVRKNILLNITQYEKSNTSMRSETSDDVAYIQEAQLCEPTTDDVLEKAKDLLRKLSGKDHNNRQEEYDIPQHLDLLNKWTIPRISPKIIYQMGTFEKLGLKQVAFKPLTLRGLPEIFIAALRDGRNYN</sequence>
<dbReference type="AlphaFoldDB" id="A0A9J6B1R2"/>
<comment type="caution">
    <text evidence="1">The sequence shown here is derived from an EMBL/GenBank/DDBJ whole genome shotgun (WGS) entry which is preliminary data.</text>
</comment>
<protein>
    <submittedName>
        <fullName evidence="1">Uncharacterized protein</fullName>
    </submittedName>
</protein>
<accession>A0A9J6B1R2</accession>
<reference evidence="1 2" key="1">
    <citation type="submission" date="2020-09" db="EMBL/GenBank/DDBJ databases">
        <title>De no assembly of potato wild relative species, Solanum commersonii.</title>
        <authorList>
            <person name="Cho K."/>
        </authorList>
    </citation>
    <scope>NUCLEOTIDE SEQUENCE [LARGE SCALE GENOMIC DNA]</scope>
    <source>
        <strain evidence="1">LZ3.2</strain>
        <tissue evidence="1">Leaf</tissue>
    </source>
</reference>
<evidence type="ECO:0000313" key="2">
    <source>
        <dbReference type="Proteomes" id="UP000824120"/>
    </source>
</evidence>
<dbReference type="PANTHER" id="PTHR48434:SF1">
    <property type="entry name" value="(RAPE) HYPOTHETICAL PROTEIN"/>
    <property type="match status" value="1"/>
</dbReference>
<dbReference type="EMBL" id="JACXVP010000001">
    <property type="protein sequence ID" value="KAG5630649.1"/>
    <property type="molecule type" value="Genomic_DNA"/>
</dbReference>
<gene>
    <name evidence="1" type="ORF">H5410_002366</name>
</gene>
<evidence type="ECO:0000313" key="1">
    <source>
        <dbReference type="EMBL" id="KAG5630649.1"/>
    </source>
</evidence>
<dbReference type="Proteomes" id="UP000824120">
    <property type="component" value="Chromosome 1"/>
</dbReference>
<dbReference type="PANTHER" id="PTHR48434">
    <property type="entry name" value="(RAPE) HYPOTHETICAL PROTEIN"/>
    <property type="match status" value="1"/>
</dbReference>
<keyword evidence="2" id="KW-1185">Reference proteome</keyword>